<dbReference type="PANTHER" id="PTHR42770">
    <property type="entry name" value="AMINO ACID TRANSPORTER-RELATED"/>
    <property type="match status" value="1"/>
</dbReference>
<feature type="transmembrane region" description="Helical" evidence="7">
    <location>
        <begin position="436"/>
        <end position="459"/>
    </location>
</feature>
<dbReference type="InterPro" id="IPR002293">
    <property type="entry name" value="AA/rel_permease1"/>
</dbReference>
<sequence length="522" mass="55441">MGTFNKKRSFKKTASPNSKPTAKASAPPAIDRPPVPVGAQLFGKENPQGMGLFRLSTTVITLIVGAGVFTMSGDQAAGGASGAAIATAWGISGVGVLCLVLTFFALSRLKPHITGGIFVYARKGFGEFLGFASAWGYWWASLLTTVTFCALLFESLAFFFPILGEGDNLWCLAGATVLVWGYAALAARGIGEISLVNAVITVSKIVPILFSIILIILLGKFSPDLFWQNFHTGADPNLAFFDQIKSALMLTMWVFVGIEGAVAVSGRAKRQSDVGKATLIAFCGVMAIYLAVSMLSMGIMPLSDLANLQNPSLAYVMEAVVGPWGAGFINFAVSLSLVGAMLGYTILATEAPYSAALQGIFPPEFSRTNKRGAPVVTILATTAVVQVCLCFWVLTGEAYQFFYVICAAMILVPYLLSAAFFAVVTLREKALFAEHLGGPIILWRTVAVLGVIYSLFLGFAAGNNGLALMFALYLVGLPLYLWQRHKRGRVPLPAFADKAGFAFFLVAGVVAVLLLALGIVTI</sequence>
<feature type="transmembrane region" description="Helical" evidence="7">
    <location>
        <begin position="322"/>
        <end position="347"/>
    </location>
</feature>
<dbReference type="GO" id="GO:0022857">
    <property type="term" value="F:transmembrane transporter activity"/>
    <property type="evidence" value="ECO:0007669"/>
    <property type="project" value="InterPro"/>
</dbReference>
<feature type="transmembrane region" description="Helical" evidence="7">
    <location>
        <begin position="502"/>
        <end position="520"/>
    </location>
</feature>
<keyword evidence="5 7" id="KW-0472">Membrane</keyword>
<keyword evidence="4 7" id="KW-1133">Transmembrane helix</keyword>
<feature type="transmembrane region" description="Helical" evidence="7">
    <location>
        <begin position="169"/>
        <end position="187"/>
    </location>
</feature>
<evidence type="ECO:0000256" key="4">
    <source>
        <dbReference type="ARBA" id="ARBA00022989"/>
    </source>
</evidence>
<feature type="transmembrane region" description="Helical" evidence="7">
    <location>
        <begin position="194"/>
        <end position="218"/>
    </location>
</feature>
<reference evidence="8 9" key="1">
    <citation type="submission" date="2019-04" db="EMBL/GenBank/DDBJ databases">
        <title>Microbes associate with the intestines of laboratory mice.</title>
        <authorList>
            <person name="Navarre W."/>
            <person name="Wong E."/>
            <person name="Huang K.C."/>
            <person name="Tropini C."/>
            <person name="Ng K."/>
            <person name="Yu B."/>
        </authorList>
    </citation>
    <scope>NUCLEOTIDE SEQUENCE [LARGE SCALE GENOMIC DNA]</scope>
    <source>
        <strain evidence="8 9">NM48_B13</strain>
    </source>
</reference>
<evidence type="ECO:0000256" key="1">
    <source>
        <dbReference type="ARBA" id="ARBA00004651"/>
    </source>
</evidence>
<feature type="transmembrane region" description="Helical" evidence="7">
    <location>
        <begin position="246"/>
        <end position="265"/>
    </location>
</feature>
<gene>
    <name evidence="8" type="ORF">E5982_07965</name>
</gene>
<comment type="caution">
    <text evidence="8">The sequence shown here is derived from an EMBL/GenBank/DDBJ whole genome shotgun (WGS) entry which is preliminary data.</text>
</comment>
<feature type="transmembrane region" description="Helical" evidence="7">
    <location>
        <begin position="401"/>
        <end position="424"/>
    </location>
</feature>
<dbReference type="AlphaFoldDB" id="A0A4T9T6M1"/>
<keyword evidence="3 7" id="KW-0812">Transmembrane</keyword>
<dbReference type="PANTHER" id="PTHR42770:SF4">
    <property type="entry name" value="ARGININE_ORNITHINE ANTIPORTER-RELATED"/>
    <property type="match status" value="1"/>
</dbReference>
<dbReference type="Gene3D" id="1.20.1740.10">
    <property type="entry name" value="Amino acid/polyamine transporter I"/>
    <property type="match status" value="1"/>
</dbReference>
<feature type="region of interest" description="Disordered" evidence="6">
    <location>
        <begin position="1"/>
        <end position="33"/>
    </location>
</feature>
<evidence type="ECO:0000313" key="8">
    <source>
        <dbReference type="EMBL" id="TJW09996.1"/>
    </source>
</evidence>
<dbReference type="Pfam" id="PF13520">
    <property type="entry name" value="AA_permease_2"/>
    <property type="match status" value="1"/>
</dbReference>
<keyword evidence="9" id="KW-1185">Reference proteome</keyword>
<dbReference type="GO" id="GO:0005886">
    <property type="term" value="C:plasma membrane"/>
    <property type="evidence" value="ECO:0007669"/>
    <property type="project" value="UniProtKB-SubCell"/>
</dbReference>
<feature type="transmembrane region" description="Helical" evidence="7">
    <location>
        <begin position="375"/>
        <end position="395"/>
    </location>
</feature>
<feature type="transmembrane region" description="Helical" evidence="7">
    <location>
        <begin position="137"/>
        <end position="163"/>
    </location>
</feature>
<dbReference type="InterPro" id="IPR050367">
    <property type="entry name" value="APC_superfamily"/>
</dbReference>
<evidence type="ECO:0000256" key="6">
    <source>
        <dbReference type="SAM" id="MobiDB-lite"/>
    </source>
</evidence>
<feature type="transmembrane region" description="Helical" evidence="7">
    <location>
        <begin position="277"/>
        <end position="302"/>
    </location>
</feature>
<proteinExistence type="predicted"/>
<name>A0A4T9T6M1_9ACTN</name>
<feature type="transmembrane region" description="Helical" evidence="7">
    <location>
        <begin position="83"/>
        <end position="106"/>
    </location>
</feature>
<organism evidence="8 9">
    <name type="scientific">Parvibacter caecicola</name>
    <dbReference type="NCBI Taxonomy" id="747645"/>
    <lineage>
        <taxon>Bacteria</taxon>
        <taxon>Bacillati</taxon>
        <taxon>Actinomycetota</taxon>
        <taxon>Coriobacteriia</taxon>
        <taxon>Coriobacteriales</taxon>
        <taxon>Coriobacteriaceae</taxon>
        <taxon>Parvibacter</taxon>
    </lineage>
</organism>
<evidence type="ECO:0000256" key="5">
    <source>
        <dbReference type="ARBA" id="ARBA00023136"/>
    </source>
</evidence>
<feature type="transmembrane region" description="Helical" evidence="7">
    <location>
        <begin position="465"/>
        <end position="482"/>
    </location>
</feature>
<dbReference type="PIRSF" id="PIRSF006060">
    <property type="entry name" value="AA_transporter"/>
    <property type="match status" value="1"/>
</dbReference>
<keyword evidence="2" id="KW-1003">Cell membrane</keyword>
<protein>
    <submittedName>
        <fullName evidence="8">Amino acid permease</fullName>
    </submittedName>
</protein>
<feature type="compositionally biased region" description="Basic residues" evidence="6">
    <location>
        <begin position="1"/>
        <end position="11"/>
    </location>
</feature>
<dbReference type="EMBL" id="SSTM01000005">
    <property type="protein sequence ID" value="TJW09996.1"/>
    <property type="molecule type" value="Genomic_DNA"/>
</dbReference>
<evidence type="ECO:0000256" key="3">
    <source>
        <dbReference type="ARBA" id="ARBA00022692"/>
    </source>
</evidence>
<evidence type="ECO:0000256" key="7">
    <source>
        <dbReference type="SAM" id="Phobius"/>
    </source>
</evidence>
<dbReference type="RefSeq" id="WP_136846048.1">
    <property type="nucleotide sequence ID" value="NZ_SSTM01000005.1"/>
</dbReference>
<dbReference type="OrthoDB" id="3185104at2"/>
<comment type="subcellular location">
    <subcellularLocation>
        <location evidence="1">Cell membrane</location>
        <topology evidence="1">Multi-pass membrane protein</topology>
    </subcellularLocation>
</comment>
<feature type="compositionally biased region" description="Low complexity" evidence="6">
    <location>
        <begin position="14"/>
        <end position="29"/>
    </location>
</feature>
<evidence type="ECO:0000256" key="2">
    <source>
        <dbReference type="ARBA" id="ARBA00022475"/>
    </source>
</evidence>
<accession>A0A4T9T6M1</accession>
<evidence type="ECO:0000313" key="9">
    <source>
        <dbReference type="Proteomes" id="UP000309454"/>
    </source>
</evidence>
<dbReference type="Proteomes" id="UP000309454">
    <property type="component" value="Unassembled WGS sequence"/>
</dbReference>
<feature type="transmembrane region" description="Helical" evidence="7">
    <location>
        <begin position="52"/>
        <end position="71"/>
    </location>
</feature>